<organism evidence="2 3">
    <name type="scientific">Mucor plumbeus</name>
    <dbReference type="NCBI Taxonomy" id="97098"/>
    <lineage>
        <taxon>Eukaryota</taxon>
        <taxon>Fungi</taxon>
        <taxon>Fungi incertae sedis</taxon>
        <taxon>Mucoromycota</taxon>
        <taxon>Mucoromycotina</taxon>
        <taxon>Mucoromycetes</taxon>
        <taxon>Mucorales</taxon>
        <taxon>Mucorineae</taxon>
        <taxon>Mucoraceae</taxon>
        <taxon>Mucor</taxon>
    </lineage>
</organism>
<evidence type="ECO:0000313" key="3">
    <source>
        <dbReference type="Proteomes" id="UP000650833"/>
    </source>
</evidence>
<dbReference type="OrthoDB" id="2431475at2759"/>
<feature type="compositionally biased region" description="Basic and acidic residues" evidence="1">
    <location>
        <begin position="135"/>
        <end position="155"/>
    </location>
</feature>
<protein>
    <submittedName>
        <fullName evidence="2">Uncharacterized protein</fullName>
    </submittedName>
</protein>
<comment type="caution">
    <text evidence="2">The sequence shown here is derived from an EMBL/GenBank/DDBJ whole genome shotgun (WGS) entry which is preliminary data.</text>
</comment>
<feature type="region of interest" description="Disordered" evidence="1">
    <location>
        <begin position="106"/>
        <end position="193"/>
    </location>
</feature>
<keyword evidence="3" id="KW-1185">Reference proteome</keyword>
<feature type="compositionally biased region" description="Basic residues" evidence="1">
    <location>
        <begin position="159"/>
        <end position="182"/>
    </location>
</feature>
<dbReference type="EMBL" id="JAEPRC010000501">
    <property type="protein sequence ID" value="KAG2195938.1"/>
    <property type="molecule type" value="Genomic_DNA"/>
</dbReference>
<feature type="compositionally biased region" description="Basic residues" evidence="1">
    <location>
        <begin position="241"/>
        <end position="251"/>
    </location>
</feature>
<feature type="compositionally biased region" description="Basic and acidic residues" evidence="1">
    <location>
        <begin position="106"/>
        <end position="126"/>
    </location>
</feature>
<feature type="region of interest" description="Disordered" evidence="1">
    <location>
        <begin position="47"/>
        <end position="75"/>
    </location>
</feature>
<dbReference type="PANTHER" id="PTHR40132:SF1">
    <property type="entry name" value="PRE-MRNA-SPLICING FACTOR 38B"/>
    <property type="match status" value="1"/>
</dbReference>
<sequence>MPPKKTNAVNSVVNDLIRAAAGSSARNVSDEDVDKYVADLILKEAQEKRKKYDQVGVKAYQPNTPPSNKPKPNTRFLLNMVKATDSHNQAVIRANEENVAKLRQERLERERKEREESRRKEDERRSYRSNRHHRGDSYRRPDSNSRSERETKSQERASSSKHKRRHRSKSPTRSRRDKKKHRHDEQPETAIEDVQFKGRGKVKINSSMDKYFSKGYDPLLDVESDKEDDYVFALDSTTKLDKKKKKKKKSKSSSNDKKDYSSDSGSDSSTEIGPKPPVVRAWDVGKI</sequence>
<accession>A0A8H7UXQ2</accession>
<gene>
    <name evidence="2" type="ORF">INT46_005964</name>
</gene>
<evidence type="ECO:0000313" key="2">
    <source>
        <dbReference type="EMBL" id="KAG2195938.1"/>
    </source>
</evidence>
<dbReference type="AlphaFoldDB" id="A0A8H7UXQ2"/>
<reference evidence="2" key="1">
    <citation type="submission" date="2020-12" db="EMBL/GenBank/DDBJ databases">
        <title>Metabolic potential, ecology and presence of endohyphal bacteria is reflected in genomic diversity of Mucoromycotina.</title>
        <authorList>
            <person name="Muszewska A."/>
            <person name="Okrasinska A."/>
            <person name="Steczkiewicz K."/>
            <person name="Drgas O."/>
            <person name="Orlowska M."/>
            <person name="Perlinska-Lenart U."/>
            <person name="Aleksandrzak-Piekarczyk T."/>
            <person name="Szatraj K."/>
            <person name="Zielenkiewicz U."/>
            <person name="Pilsyk S."/>
            <person name="Malc E."/>
            <person name="Mieczkowski P."/>
            <person name="Kruszewska J.S."/>
            <person name="Biernat P."/>
            <person name="Pawlowska J."/>
        </authorList>
    </citation>
    <scope>NUCLEOTIDE SEQUENCE</scope>
    <source>
        <strain evidence="2">CBS 226.32</strain>
    </source>
</reference>
<dbReference type="PANTHER" id="PTHR40132">
    <property type="entry name" value="PRE-MRNA-SPLICING FACTOR 38B"/>
    <property type="match status" value="1"/>
</dbReference>
<dbReference type="Proteomes" id="UP000650833">
    <property type="component" value="Unassembled WGS sequence"/>
</dbReference>
<proteinExistence type="predicted"/>
<name>A0A8H7UXQ2_9FUNG</name>
<feature type="region of interest" description="Disordered" evidence="1">
    <location>
        <begin position="234"/>
        <end position="287"/>
    </location>
</feature>
<evidence type="ECO:0000256" key="1">
    <source>
        <dbReference type="SAM" id="MobiDB-lite"/>
    </source>
</evidence>